<dbReference type="GO" id="GO:0000162">
    <property type="term" value="P:L-tryptophan biosynthetic process"/>
    <property type="evidence" value="ECO:0007669"/>
    <property type="project" value="UniProtKB-UniRule"/>
</dbReference>
<feature type="binding site" evidence="9">
    <location>
        <position position="121"/>
    </location>
    <ligand>
        <name>5-phospho-alpha-D-ribose 1-diphosphate</name>
        <dbReference type="ChEBI" id="CHEBI:58017"/>
    </ligand>
</feature>
<feature type="binding site" evidence="9">
    <location>
        <position position="81"/>
    </location>
    <ligand>
        <name>anthranilate</name>
        <dbReference type="ChEBI" id="CHEBI:16567"/>
        <label>1</label>
    </ligand>
</feature>
<evidence type="ECO:0000256" key="2">
    <source>
        <dbReference type="ARBA" id="ARBA00022605"/>
    </source>
</evidence>
<keyword evidence="4 9" id="KW-0808">Transferase</keyword>
<dbReference type="FunFam" id="3.40.1030.10:FF:000002">
    <property type="entry name" value="Anthranilate phosphoribosyltransferase"/>
    <property type="match status" value="1"/>
</dbReference>
<evidence type="ECO:0000259" key="10">
    <source>
        <dbReference type="Pfam" id="PF00591"/>
    </source>
</evidence>
<accession>A0A2W5NCH1</accession>
<evidence type="ECO:0000259" key="11">
    <source>
        <dbReference type="Pfam" id="PF02885"/>
    </source>
</evidence>
<evidence type="ECO:0000256" key="4">
    <source>
        <dbReference type="ARBA" id="ARBA00022679"/>
    </source>
</evidence>
<dbReference type="NCBIfam" id="TIGR01245">
    <property type="entry name" value="trpD"/>
    <property type="match status" value="1"/>
</dbReference>
<dbReference type="PANTHER" id="PTHR43285">
    <property type="entry name" value="ANTHRANILATE PHOSPHORIBOSYLTRANSFERASE"/>
    <property type="match status" value="1"/>
</dbReference>
<evidence type="ECO:0000256" key="8">
    <source>
        <dbReference type="ARBA" id="ARBA00061188"/>
    </source>
</evidence>
<dbReference type="HAMAP" id="MF_00211">
    <property type="entry name" value="TrpD"/>
    <property type="match status" value="1"/>
</dbReference>
<proteinExistence type="inferred from homology"/>
<keyword evidence="3 9" id="KW-0328">Glycosyltransferase</keyword>
<comment type="caution">
    <text evidence="12">The sequence shown here is derived from an EMBL/GenBank/DDBJ whole genome shotgun (WGS) entry which is preliminary data.</text>
</comment>
<comment type="function">
    <text evidence="9">Catalyzes the transfer of the phosphoribosyl group of 5-phosphorylribose-1-pyrophosphate (PRPP) to anthranilate to yield N-(5'-phosphoribosyl)-anthranilate (PRA).</text>
</comment>
<comment type="similarity">
    <text evidence="9">Belongs to the anthranilate phosphoribosyltransferase family.</text>
</comment>
<dbReference type="InterPro" id="IPR017459">
    <property type="entry name" value="Glycosyl_Trfase_fam3_N_dom"/>
</dbReference>
<dbReference type="SUPFAM" id="SSF52418">
    <property type="entry name" value="Nucleoside phosphorylase/phosphoribosyltransferase catalytic domain"/>
    <property type="match status" value="1"/>
</dbReference>
<feature type="binding site" evidence="9">
    <location>
        <position position="81"/>
    </location>
    <ligand>
        <name>5-phospho-alpha-D-ribose 1-diphosphate</name>
        <dbReference type="ChEBI" id="CHEBI:58017"/>
    </ligand>
</feature>
<dbReference type="SUPFAM" id="SSF47648">
    <property type="entry name" value="Nucleoside phosphorylase/phosphoribosyltransferase N-terminal domain"/>
    <property type="match status" value="1"/>
</dbReference>
<comment type="similarity">
    <text evidence="8">In the C-terminal section; belongs to the anthranilate phosphoribosyltransferase family.</text>
</comment>
<gene>
    <name evidence="9 12" type="primary">trpD</name>
    <name evidence="12" type="ORF">DI556_03435</name>
</gene>
<dbReference type="GO" id="GO:0004048">
    <property type="term" value="F:anthranilate phosphoribosyltransferase activity"/>
    <property type="evidence" value="ECO:0007669"/>
    <property type="project" value="UniProtKB-UniRule"/>
</dbReference>
<feature type="binding site" evidence="9">
    <location>
        <position position="227"/>
    </location>
    <ligand>
        <name>Mg(2+)</name>
        <dbReference type="ChEBI" id="CHEBI:18420"/>
        <label>2</label>
    </ligand>
</feature>
<evidence type="ECO:0000313" key="12">
    <source>
        <dbReference type="EMBL" id="PZQ51236.1"/>
    </source>
</evidence>
<dbReference type="UniPathway" id="UPA00035">
    <property type="reaction ID" value="UER00041"/>
</dbReference>
<feature type="domain" description="Glycosyl transferase family 3 N-terminal" evidence="11">
    <location>
        <begin position="8"/>
        <end position="67"/>
    </location>
</feature>
<comment type="cofactor">
    <cofactor evidence="9">
        <name>Mg(2+)</name>
        <dbReference type="ChEBI" id="CHEBI:18420"/>
    </cofactor>
    <text evidence="9">Binds 2 magnesium ions per monomer.</text>
</comment>
<dbReference type="Pfam" id="PF00591">
    <property type="entry name" value="Glycos_transf_3"/>
    <property type="match status" value="1"/>
</dbReference>
<comment type="subunit">
    <text evidence="9">Homodimer.</text>
</comment>
<keyword evidence="2 9" id="KW-0028">Amino-acid biosynthesis</keyword>
<protein>
    <recommendedName>
        <fullName evidence="9">Anthranilate phosphoribosyltransferase</fullName>
        <ecNumber evidence="9">2.4.2.18</ecNumber>
    </recommendedName>
</protein>
<dbReference type="InterPro" id="IPR035902">
    <property type="entry name" value="Nuc_phospho_transferase"/>
</dbReference>
<dbReference type="Gene3D" id="1.20.970.10">
    <property type="entry name" value="Transferase, Pyrimidine Nucleoside Phosphorylase, Chain C"/>
    <property type="match status" value="1"/>
</dbReference>
<feature type="binding site" evidence="9">
    <location>
        <position position="227"/>
    </location>
    <ligand>
        <name>Mg(2+)</name>
        <dbReference type="ChEBI" id="CHEBI:18420"/>
        <label>1</label>
    </ligand>
</feature>
<keyword evidence="6 9" id="KW-0057">Aromatic amino acid biosynthesis</keyword>
<evidence type="ECO:0000256" key="5">
    <source>
        <dbReference type="ARBA" id="ARBA00022822"/>
    </source>
</evidence>
<comment type="pathway">
    <text evidence="1 9">Amino-acid biosynthesis; L-tryptophan biosynthesis; L-tryptophan from chorismate: step 2/5.</text>
</comment>
<evidence type="ECO:0000313" key="13">
    <source>
        <dbReference type="Proteomes" id="UP000249185"/>
    </source>
</evidence>
<feature type="domain" description="Glycosyl transferase family 3" evidence="10">
    <location>
        <begin position="76"/>
        <end position="324"/>
    </location>
</feature>
<feature type="binding site" evidence="9">
    <location>
        <position position="167"/>
    </location>
    <ligand>
        <name>anthranilate</name>
        <dbReference type="ChEBI" id="CHEBI:16567"/>
        <label>2</label>
    </ligand>
</feature>
<comment type="caution">
    <text evidence="9">Lacks conserved residue(s) required for the propagation of feature annotation.</text>
</comment>
<dbReference type="InterPro" id="IPR005940">
    <property type="entry name" value="Anthranilate_Pribosyl_Tfrase"/>
</dbReference>
<evidence type="ECO:0000256" key="6">
    <source>
        <dbReference type="ARBA" id="ARBA00023141"/>
    </source>
</evidence>
<feature type="binding site" evidence="9">
    <location>
        <position position="112"/>
    </location>
    <ligand>
        <name>anthranilate</name>
        <dbReference type="ChEBI" id="CHEBI:16567"/>
        <label>1</label>
    </ligand>
</feature>
<evidence type="ECO:0000256" key="9">
    <source>
        <dbReference type="HAMAP-Rule" id="MF_00211"/>
    </source>
</evidence>
<keyword evidence="9" id="KW-0479">Metal-binding</keyword>
<dbReference type="InterPro" id="IPR000312">
    <property type="entry name" value="Glycosyl_Trfase_fam3"/>
</dbReference>
<feature type="binding site" evidence="9">
    <location>
        <position position="89"/>
    </location>
    <ligand>
        <name>5-phospho-alpha-D-ribose 1-diphosphate</name>
        <dbReference type="ChEBI" id="CHEBI:58017"/>
    </ligand>
</feature>
<feature type="binding site" evidence="9">
    <location>
        <begin position="84"/>
        <end position="85"/>
    </location>
    <ligand>
        <name>5-phospho-alpha-D-ribose 1-diphosphate</name>
        <dbReference type="ChEBI" id="CHEBI:58017"/>
    </ligand>
</feature>
<evidence type="ECO:0000256" key="1">
    <source>
        <dbReference type="ARBA" id="ARBA00004907"/>
    </source>
</evidence>
<keyword evidence="9" id="KW-0460">Magnesium</keyword>
<dbReference type="Pfam" id="PF02885">
    <property type="entry name" value="Glycos_trans_3N"/>
    <property type="match status" value="1"/>
</dbReference>
<feature type="binding site" evidence="9">
    <location>
        <position position="93"/>
    </location>
    <ligand>
        <name>Mg(2+)</name>
        <dbReference type="ChEBI" id="CHEBI:18420"/>
        <label>1</label>
    </ligand>
</feature>
<dbReference type="AlphaFoldDB" id="A0A2W5NCH1"/>
<keyword evidence="5 9" id="KW-0822">Tryptophan biosynthesis</keyword>
<dbReference type="GO" id="GO:0000287">
    <property type="term" value="F:magnesium ion binding"/>
    <property type="evidence" value="ECO:0007669"/>
    <property type="project" value="UniProtKB-UniRule"/>
</dbReference>
<feature type="binding site" evidence="9">
    <location>
        <begin position="109"/>
        <end position="117"/>
    </location>
    <ligand>
        <name>5-phospho-alpha-D-ribose 1-diphosphate</name>
        <dbReference type="ChEBI" id="CHEBI:58017"/>
    </ligand>
</feature>
<name>A0A2W5NCH1_RHOSU</name>
<evidence type="ECO:0000256" key="7">
    <source>
        <dbReference type="ARBA" id="ARBA00052328"/>
    </source>
</evidence>
<evidence type="ECO:0000256" key="3">
    <source>
        <dbReference type="ARBA" id="ARBA00022676"/>
    </source>
</evidence>
<dbReference type="GO" id="GO:0005829">
    <property type="term" value="C:cytosol"/>
    <property type="evidence" value="ECO:0007669"/>
    <property type="project" value="TreeGrafter"/>
</dbReference>
<dbReference type="Gene3D" id="3.40.1030.10">
    <property type="entry name" value="Nucleoside phosphorylase/phosphoribosyltransferase catalytic domain"/>
    <property type="match status" value="1"/>
</dbReference>
<dbReference type="PANTHER" id="PTHR43285:SF2">
    <property type="entry name" value="ANTHRANILATE PHOSPHORIBOSYLTRANSFERASE"/>
    <property type="match status" value="1"/>
</dbReference>
<reference evidence="12 13" key="1">
    <citation type="submission" date="2017-08" db="EMBL/GenBank/DDBJ databases">
        <title>Infants hospitalized years apart are colonized by the same room-sourced microbial strains.</title>
        <authorList>
            <person name="Brooks B."/>
            <person name="Olm M.R."/>
            <person name="Firek B.A."/>
            <person name="Baker R."/>
            <person name="Thomas B.C."/>
            <person name="Morowitz M.J."/>
            <person name="Banfield J.F."/>
        </authorList>
    </citation>
    <scope>NUCLEOTIDE SEQUENCE [LARGE SCALE GENOMIC DNA]</scope>
    <source>
        <strain evidence="12">S2_005_002_R2_34</strain>
    </source>
</reference>
<comment type="catalytic activity">
    <reaction evidence="7 9">
        <text>N-(5-phospho-beta-D-ribosyl)anthranilate + diphosphate = 5-phospho-alpha-D-ribose 1-diphosphate + anthranilate</text>
        <dbReference type="Rhea" id="RHEA:11768"/>
        <dbReference type="ChEBI" id="CHEBI:16567"/>
        <dbReference type="ChEBI" id="CHEBI:18277"/>
        <dbReference type="ChEBI" id="CHEBI:33019"/>
        <dbReference type="ChEBI" id="CHEBI:58017"/>
        <dbReference type="EC" id="2.4.2.18"/>
    </reaction>
</comment>
<organism evidence="12 13">
    <name type="scientific">Rhodovulum sulfidophilum</name>
    <name type="common">Rhodobacter sulfidophilus</name>
    <dbReference type="NCBI Taxonomy" id="35806"/>
    <lineage>
        <taxon>Bacteria</taxon>
        <taxon>Pseudomonadati</taxon>
        <taxon>Pseudomonadota</taxon>
        <taxon>Alphaproteobacteria</taxon>
        <taxon>Rhodobacterales</taxon>
        <taxon>Paracoccaceae</taxon>
        <taxon>Rhodovulum</taxon>
    </lineage>
</organism>
<dbReference type="Proteomes" id="UP000249185">
    <property type="component" value="Unassembled WGS sequence"/>
</dbReference>
<dbReference type="EMBL" id="QFPW01000002">
    <property type="protein sequence ID" value="PZQ51236.1"/>
    <property type="molecule type" value="Genomic_DNA"/>
</dbReference>
<sequence length="348" mass="36131">MSDRLKALIAKAIEGPLTREQAEAAFLAIMTGEATPAQTGGFLMVLRTRGETVTEYAAAAAVMRAKCVRVHAPDGAMDIVGTGGDGKGTLNISTAAAFVVAGAGVPVAKHGNRNLSSKSGSADALSELGVQVMVPPEVVERALREIGIGFMMAPMHHPAMRHVMPARIELGTRTIFNILGPLTNPAAVRRQLTGAFSRSVIRPMAETLRALGSDRAWLVHGSDGTDEISISGVTHVAELNDGKIAEFDIRPEDAGLAAHPFEAIMGGTPAENAAALRALLDGEPSAYRDAVLLNAAAALVVAERAGDLVEGVDLARASIDSGAAREKAERLASLTRLAADAQAEGRGR</sequence>
<dbReference type="EC" id="2.4.2.18" evidence="9"/>
<feature type="binding site" evidence="9">
    <location>
        <begin position="91"/>
        <end position="94"/>
    </location>
    <ligand>
        <name>5-phospho-alpha-D-ribose 1-diphosphate</name>
        <dbReference type="ChEBI" id="CHEBI:58017"/>
    </ligand>
</feature>
<feature type="binding site" evidence="9">
    <location>
        <position position="226"/>
    </location>
    <ligand>
        <name>Mg(2+)</name>
        <dbReference type="ChEBI" id="CHEBI:18420"/>
        <label>2</label>
    </ligand>
</feature>
<dbReference type="InterPro" id="IPR036320">
    <property type="entry name" value="Glycosyl_Trfase_fam3_N_dom_sf"/>
</dbReference>